<dbReference type="Pfam" id="PF00753">
    <property type="entry name" value="Lactamase_B"/>
    <property type="match status" value="2"/>
</dbReference>
<dbReference type="OrthoDB" id="17458at2759"/>
<dbReference type="AlphaFoldDB" id="A0A1F5LFR8"/>
<dbReference type="Gene3D" id="3.60.15.10">
    <property type="entry name" value="Ribonuclease Z/Hydroxyacylglutathione hydrolase-like"/>
    <property type="match status" value="1"/>
</dbReference>
<evidence type="ECO:0000256" key="2">
    <source>
        <dbReference type="ARBA" id="ARBA00007749"/>
    </source>
</evidence>
<dbReference type="FunFam" id="3.60.15.10:FF:000041">
    <property type="entry name" value="Metallo-beta-lactamase domain protein"/>
    <property type="match status" value="1"/>
</dbReference>
<dbReference type="SUPFAM" id="SSF56281">
    <property type="entry name" value="Metallo-hydrolase/oxidoreductase"/>
    <property type="match status" value="1"/>
</dbReference>
<dbReference type="InterPro" id="IPR036388">
    <property type="entry name" value="WH-like_DNA-bd_sf"/>
</dbReference>
<evidence type="ECO:0000313" key="8">
    <source>
        <dbReference type="Proteomes" id="UP000177622"/>
    </source>
</evidence>
<keyword evidence="8" id="KW-1185">Reference proteome</keyword>
<dbReference type="RefSeq" id="XP_022487294.1">
    <property type="nucleotide sequence ID" value="XM_022633023.1"/>
</dbReference>
<comment type="caution">
    <text evidence="7">The sequence shown here is derived from an EMBL/GenBank/DDBJ whole genome shotgun (WGS) entry which is preliminary data.</text>
</comment>
<reference evidence="7 8" key="1">
    <citation type="journal article" date="2016" name="Sci. Rep.">
        <title>Penicillium arizonense, a new, genome sequenced fungal species, reveals a high chemical diversity in secreted metabolites.</title>
        <authorList>
            <person name="Grijseels S."/>
            <person name="Nielsen J.C."/>
            <person name="Randelovic M."/>
            <person name="Nielsen J."/>
            <person name="Nielsen K.F."/>
            <person name="Workman M."/>
            <person name="Frisvad J.C."/>
        </authorList>
    </citation>
    <scope>NUCLEOTIDE SEQUENCE [LARGE SCALE GENOMIC DNA]</scope>
    <source>
        <strain evidence="7 8">CBS 141311</strain>
    </source>
</reference>
<dbReference type="GO" id="GO:0016787">
    <property type="term" value="F:hydrolase activity"/>
    <property type="evidence" value="ECO:0007669"/>
    <property type="project" value="UniProtKB-KW"/>
</dbReference>
<evidence type="ECO:0000313" key="7">
    <source>
        <dbReference type="EMBL" id="OGE51850.1"/>
    </source>
</evidence>
<dbReference type="PANTHER" id="PTHR23131">
    <property type="entry name" value="ENDORIBONUCLEASE LACTB2"/>
    <property type="match status" value="1"/>
</dbReference>
<dbReference type="InterPro" id="IPR036866">
    <property type="entry name" value="RibonucZ/Hydroxyglut_hydro"/>
</dbReference>
<evidence type="ECO:0000259" key="6">
    <source>
        <dbReference type="SMART" id="SM00849"/>
    </source>
</evidence>
<keyword evidence="5" id="KW-0862">Zinc</keyword>
<dbReference type="InterPro" id="IPR047921">
    <property type="entry name" value="LACTB2-like_MBL-fold"/>
</dbReference>
<comment type="cofactor">
    <cofactor evidence="1">
        <name>Zn(2+)</name>
        <dbReference type="ChEBI" id="CHEBI:29105"/>
    </cofactor>
</comment>
<dbReference type="Proteomes" id="UP000177622">
    <property type="component" value="Unassembled WGS sequence"/>
</dbReference>
<evidence type="ECO:0000256" key="3">
    <source>
        <dbReference type="ARBA" id="ARBA00022723"/>
    </source>
</evidence>
<dbReference type="InterPro" id="IPR050662">
    <property type="entry name" value="Sec-metab_biosynth-thioest"/>
</dbReference>
<dbReference type="STRING" id="1835702.A0A1F5LFR8"/>
<dbReference type="Gene3D" id="1.10.10.10">
    <property type="entry name" value="Winged helix-like DNA-binding domain superfamily/Winged helix DNA-binding domain"/>
    <property type="match status" value="1"/>
</dbReference>
<gene>
    <name evidence="7" type="ORF">PENARI_c012G09775</name>
</gene>
<sequence>MSTKSTQSGWGDYLAARNAGLPCLPAVTQLSPEVVRIMGGNPGDMQLQGTNTYLVGKGRDRILVDTGEGCPIWLKTLVEYLDKNQLKISHVLLTHWHPDHVGGVPALLAKYPELTTAVYKATPDRGQNPINDGQTFVTEGATLQALFTPGHSKDHMCFVMEENGAMFTGDNVLGHGTSVALEDLKTYMESLRIMTHDMRAGGLKIGYPGHGAMIEDLSASLMVYTRHWEMREKRVLAAFAEGNGMAMLTTREVTASIYGPGMDALAGPSIMHVLLKLHEEGTIDFTVVGQEKKWFM</sequence>
<protein>
    <recommendedName>
        <fullName evidence="6">Metallo-beta-lactamase domain-containing protein</fullName>
    </recommendedName>
</protein>
<dbReference type="EMBL" id="LXJU01000012">
    <property type="protein sequence ID" value="OGE51850.1"/>
    <property type="molecule type" value="Genomic_DNA"/>
</dbReference>
<dbReference type="GeneID" id="34577757"/>
<accession>A0A1F5LFR8</accession>
<comment type="similarity">
    <text evidence="2">Belongs to the metallo-beta-lactamase superfamily.</text>
</comment>
<dbReference type="CDD" id="cd07722">
    <property type="entry name" value="LACTB2-like_MBL-fold"/>
    <property type="match status" value="1"/>
</dbReference>
<dbReference type="GO" id="GO:0046872">
    <property type="term" value="F:metal ion binding"/>
    <property type="evidence" value="ECO:0007669"/>
    <property type="project" value="UniProtKB-KW"/>
</dbReference>
<keyword evidence="4" id="KW-0378">Hydrolase</keyword>
<dbReference type="GO" id="GO:0044550">
    <property type="term" value="P:secondary metabolite biosynthetic process"/>
    <property type="evidence" value="ECO:0007669"/>
    <property type="project" value="UniProtKB-ARBA"/>
</dbReference>
<name>A0A1F5LFR8_PENAI</name>
<dbReference type="InterPro" id="IPR001279">
    <property type="entry name" value="Metallo-B-lactamas"/>
</dbReference>
<evidence type="ECO:0000256" key="4">
    <source>
        <dbReference type="ARBA" id="ARBA00022801"/>
    </source>
</evidence>
<keyword evidence="3" id="KW-0479">Metal-binding</keyword>
<dbReference type="SMART" id="SM00849">
    <property type="entry name" value="Lactamase_B"/>
    <property type="match status" value="1"/>
</dbReference>
<proteinExistence type="inferred from homology"/>
<evidence type="ECO:0000256" key="5">
    <source>
        <dbReference type="ARBA" id="ARBA00022833"/>
    </source>
</evidence>
<organism evidence="7 8">
    <name type="scientific">Penicillium arizonense</name>
    <dbReference type="NCBI Taxonomy" id="1835702"/>
    <lineage>
        <taxon>Eukaryota</taxon>
        <taxon>Fungi</taxon>
        <taxon>Dikarya</taxon>
        <taxon>Ascomycota</taxon>
        <taxon>Pezizomycotina</taxon>
        <taxon>Eurotiomycetes</taxon>
        <taxon>Eurotiomycetidae</taxon>
        <taxon>Eurotiales</taxon>
        <taxon>Aspergillaceae</taxon>
        <taxon>Penicillium</taxon>
    </lineage>
</organism>
<dbReference type="PANTHER" id="PTHR23131:SF0">
    <property type="entry name" value="ENDORIBONUCLEASE LACTB2"/>
    <property type="match status" value="1"/>
</dbReference>
<evidence type="ECO:0000256" key="1">
    <source>
        <dbReference type="ARBA" id="ARBA00001947"/>
    </source>
</evidence>
<feature type="domain" description="Metallo-beta-lactamase" evidence="6">
    <location>
        <begin position="49"/>
        <end position="210"/>
    </location>
</feature>